<dbReference type="SUPFAM" id="SSF53098">
    <property type="entry name" value="Ribonuclease H-like"/>
    <property type="match status" value="1"/>
</dbReference>
<dbReference type="NCBIfam" id="NF033516">
    <property type="entry name" value="transpos_IS3"/>
    <property type="match status" value="1"/>
</dbReference>
<dbReference type="InterPro" id="IPR025948">
    <property type="entry name" value="HTH-like_dom"/>
</dbReference>
<dbReference type="Pfam" id="PF13276">
    <property type="entry name" value="HTH_21"/>
    <property type="match status" value="1"/>
</dbReference>
<reference evidence="4 5" key="1">
    <citation type="submission" date="2020-08" db="EMBL/GenBank/DDBJ databases">
        <title>Cohnella phylogeny.</title>
        <authorList>
            <person name="Dunlap C."/>
        </authorList>
    </citation>
    <scope>NUCLEOTIDE SEQUENCE [LARGE SCALE GENOMIC DNA]</scope>
    <source>
        <strain evidence="4 5">DSM 25239</strain>
    </source>
</reference>
<gene>
    <name evidence="4" type="ORF">H7B90_28365</name>
</gene>
<protein>
    <submittedName>
        <fullName evidence="4">IS3 family transposase</fullName>
    </submittedName>
</protein>
<feature type="compositionally biased region" description="Basic and acidic residues" evidence="2">
    <location>
        <begin position="24"/>
        <end position="34"/>
    </location>
</feature>
<dbReference type="Pfam" id="PF13333">
    <property type="entry name" value="rve_2"/>
    <property type="match status" value="1"/>
</dbReference>
<dbReference type="InterPro" id="IPR036397">
    <property type="entry name" value="RNaseH_sf"/>
</dbReference>
<accession>A0A841U3L4</accession>
<proteinExistence type="predicted"/>
<keyword evidence="5" id="KW-1185">Reference proteome</keyword>
<dbReference type="Gene3D" id="3.30.420.10">
    <property type="entry name" value="Ribonuclease H-like superfamily/Ribonuclease H"/>
    <property type="match status" value="1"/>
</dbReference>
<feature type="domain" description="Integrase catalytic" evidence="3">
    <location>
        <begin position="117"/>
        <end position="295"/>
    </location>
</feature>
<dbReference type="InterPro" id="IPR012337">
    <property type="entry name" value="RNaseH-like_sf"/>
</dbReference>
<dbReference type="Pfam" id="PF00665">
    <property type="entry name" value="rve"/>
    <property type="match status" value="1"/>
</dbReference>
<sequence length="308" mass="35859">MEQGHPVATVLRFAEVASSTYYDRHKATHTDTCPKTRTPPKRGRPATEHSLTQIGQVVSNEQIKEWLMELVAGEEHSYGYVLLTECLRVEHHLVINKKKVYNLCKELDILHPQRRKKTHYPRRLARNHTIEKSNQLWQLDIKYGYVAGYEQFFYIADIIDVFDRSIVGYHIGASCDAKHVCEAVRAALRSRISPDQDKPIIRTDNGPQFVSKAFGELCEAEGLIHERIPPKTPNMNAYIESFHATLERDLLRKEIFQTFEEAYEAVHKYMDFYNNRRMHRSLGKRSPAAFMEWVKEHSSDIAKYKRAV</sequence>
<evidence type="ECO:0000313" key="5">
    <source>
        <dbReference type="Proteomes" id="UP000553776"/>
    </source>
</evidence>
<feature type="region of interest" description="Disordered" evidence="2">
    <location>
        <begin position="24"/>
        <end position="50"/>
    </location>
</feature>
<dbReference type="GO" id="GO:0003676">
    <property type="term" value="F:nucleic acid binding"/>
    <property type="evidence" value="ECO:0007669"/>
    <property type="project" value="InterPro"/>
</dbReference>
<dbReference type="PANTHER" id="PTHR46889">
    <property type="entry name" value="TRANSPOSASE INSF FOR INSERTION SEQUENCE IS3B-RELATED"/>
    <property type="match status" value="1"/>
</dbReference>
<organism evidence="4 5">
    <name type="scientific">Cohnella xylanilytica</name>
    <dbReference type="NCBI Taxonomy" id="557555"/>
    <lineage>
        <taxon>Bacteria</taxon>
        <taxon>Bacillati</taxon>
        <taxon>Bacillota</taxon>
        <taxon>Bacilli</taxon>
        <taxon>Bacillales</taxon>
        <taxon>Paenibacillaceae</taxon>
        <taxon>Cohnella</taxon>
    </lineage>
</organism>
<dbReference type="PROSITE" id="PS50994">
    <property type="entry name" value="INTEGRASE"/>
    <property type="match status" value="1"/>
</dbReference>
<evidence type="ECO:0000256" key="2">
    <source>
        <dbReference type="SAM" id="MobiDB-lite"/>
    </source>
</evidence>
<dbReference type="RefSeq" id="WP_185139272.1">
    <property type="nucleotide sequence ID" value="NZ_BORM01000111.1"/>
</dbReference>
<comment type="function">
    <text evidence="1">Involved in the transposition of the insertion sequence.</text>
</comment>
<evidence type="ECO:0000313" key="4">
    <source>
        <dbReference type="EMBL" id="MBB6695317.1"/>
    </source>
</evidence>
<evidence type="ECO:0000256" key="1">
    <source>
        <dbReference type="ARBA" id="ARBA00002286"/>
    </source>
</evidence>
<evidence type="ECO:0000259" key="3">
    <source>
        <dbReference type="PROSITE" id="PS50994"/>
    </source>
</evidence>
<dbReference type="AlphaFoldDB" id="A0A841U3L4"/>
<dbReference type="InterPro" id="IPR001584">
    <property type="entry name" value="Integrase_cat-core"/>
</dbReference>
<dbReference type="Proteomes" id="UP000553776">
    <property type="component" value="Unassembled WGS sequence"/>
</dbReference>
<name>A0A841U3L4_9BACL</name>
<dbReference type="PANTHER" id="PTHR46889:SF5">
    <property type="entry name" value="INTEGRASE PROTEIN"/>
    <property type="match status" value="1"/>
</dbReference>
<dbReference type="EMBL" id="JACJVR010000122">
    <property type="protein sequence ID" value="MBB6695317.1"/>
    <property type="molecule type" value="Genomic_DNA"/>
</dbReference>
<dbReference type="GO" id="GO:0015074">
    <property type="term" value="P:DNA integration"/>
    <property type="evidence" value="ECO:0007669"/>
    <property type="project" value="InterPro"/>
</dbReference>
<comment type="caution">
    <text evidence="4">The sequence shown here is derived from an EMBL/GenBank/DDBJ whole genome shotgun (WGS) entry which is preliminary data.</text>
</comment>
<dbReference type="InterPro" id="IPR050900">
    <property type="entry name" value="Transposase_IS3/IS150/IS904"/>
</dbReference>
<dbReference type="InterPro" id="IPR048020">
    <property type="entry name" value="Transpos_IS3"/>
</dbReference>